<dbReference type="GeneID" id="25470335"/>
<dbReference type="VEuPathDB" id="ToxoDB:ENH_00001370"/>
<sequence>MQQHCNSSHSAPQSPGALQQQEVEEQRKQHQRDHQQQEAVDLGHRLWEGNKRKAGSENDVPRDTADWDLLRSWLPPQLRKSQQKKLP</sequence>
<reference evidence="2" key="2">
    <citation type="submission" date="2013-10" db="EMBL/GenBank/DDBJ databases">
        <authorList>
            <person name="Aslett M."/>
        </authorList>
    </citation>
    <scope>NUCLEOTIDE SEQUENCE [LARGE SCALE GENOMIC DNA]</scope>
    <source>
        <strain evidence="2">Houghton</strain>
    </source>
</reference>
<feature type="compositionally biased region" description="Basic and acidic residues" evidence="1">
    <location>
        <begin position="24"/>
        <end position="64"/>
    </location>
</feature>
<evidence type="ECO:0000313" key="2">
    <source>
        <dbReference type="EMBL" id="CDJ62018.1"/>
    </source>
</evidence>
<dbReference type="OrthoDB" id="10342150at2759"/>
<protein>
    <submittedName>
        <fullName evidence="2">Uncharacterized protein</fullName>
    </submittedName>
</protein>
<accession>U6MG46</accession>
<dbReference type="RefSeq" id="XP_013439380.1">
    <property type="nucleotide sequence ID" value="XM_013583926.1"/>
</dbReference>
<dbReference type="Proteomes" id="UP000030754">
    <property type="component" value="Unassembled WGS sequence"/>
</dbReference>
<evidence type="ECO:0000256" key="1">
    <source>
        <dbReference type="SAM" id="MobiDB-lite"/>
    </source>
</evidence>
<name>U6MG46_9EIME</name>
<organism evidence="2 3">
    <name type="scientific">Eimeria necatrix</name>
    <dbReference type="NCBI Taxonomy" id="51315"/>
    <lineage>
        <taxon>Eukaryota</taxon>
        <taxon>Sar</taxon>
        <taxon>Alveolata</taxon>
        <taxon>Apicomplexa</taxon>
        <taxon>Conoidasida</taxon>
        <taxon>Coccidia</taxon>
        <taxon>Eucoccidiorida</taxon>
        <taxon>Eimeriorina</taxon>
        <taxon>Eimeriidae</taxon>
        <taxon>Eimeria</taxon>
    </lineage>
</organism>
<evidence type="ECO:0000313" key="3">
    <source>
        <dbReference type="Proteomes" id="UP000030754"/>
    </source>
</evidence>
<reference evidence="2" key="1">
    <citation type="submission" date="2013-10" db="EMBL/GenBank/DDBJ databases">
        <title>Genomic analysis of the causative agents of coccidiosis in chickens.</title>
        <authorList>
            <person name="Reid A.J."/>
            <person name="Blake D."/>
            <person name="Billington K."/>
            <person name="Browne H."/>
            <person name="Dunn M."/>
            <person name="Hung S."/>
            <person name="Kawahara F."/>
            <person name="Miranda-Saavedra D."/>
            <person name="Mourier T."/>
            <person name="Nagra H."/>
            <person name="Otto T.D."/>
            <person name="Rawlings N."/>
            <person name="Sanchez A."/>
            <person name="Sanders M."/>
            <person name="Subramaniam C."/>
            <person name="Tay Y."/>
            <person name="Dear P."/>
            <person name="Doerig C."/>
            <person name="Gruber A."/>
            <person name="Parkinson J."/>
            <person name="Shirley M."/>
            <person name="Wan K.L."/>
            <person name="Berriman M."/>
            <person name="Tomley F."/>
            <person name="Pain A."/>
        </authorList>
    </citation>
    <scope>NUCLEOTIDE SEQUENCE [LARGE SCALE GENOMIC DNA]</scope>
    <source>
        <strain evidence="2">Houghton</strain>
    </source>
</reference>
<gene>
    <name evidence="2" type="ORF">ENH_00001370</name>
</gene>
<dbReference type="EMBL" id="HG722322">
    <property type="protein sequence ID" value="CDJ62018.1"/>
    <property type="molecule type" value="Genomic_DNA"/>
</dbReference>
<feature type="region of interest" description="Disordered" evidence="1">
    <location>
        <begin position="1"/>
        <end position="64"/>
    </location>
</feature>
<proteinExistence type="predicted"/>
<keyword evidence="3" id="KW-1185">Reference proteome</keyword>
<dbReference type="AlphaFoldDB" id="U6MG46"/>
<feature type="compositionally biased region" description="Polar residues" evidence="1">
    <location>
        <begin position="1"/>
        <end position="21"/>
    </location>
</feature>